<protein>
    <submittedName>
        <fullName evidence="3">Short-chain dehydrogenase</fullName>
    </submittedName>
</protein>
<comment type="similarity">
    <text evidence="1">Belongs to the short-chain dehydrogenases/reductases (SDR) family.</text>
</comment>
<comment type="caution">
    <text evidence="3">The sequence shown here is derived from an EMBL/GenBank/DDBJ whole genome shotgun (WGS) entry which is preliminary data.</text>
</comment>
<dbReference type="PRINTS" id="PR00081">
    <property type="entry name" value="GDHRDH"/>
</dbReference>
<dbReference type="Proteomes" id="UP000070409">
    <property type="component" value="Unassembled WGS sequence"/>
</dbReference>
<organism evidence="3 4">
    <name type="scientific">Tsukamurella pseudospumae</name>
    <dbReference type="NCBI Taxonomy" id="239498"/>
    <lineage>
        <taxon>Bacteria</taxon>
        <taxon>Bacillati</taxon>
        <taxon>Actinomycetota</taxon>
        <taxon>Actinomycetes</taxon>
        <taxon>Mycobacteriales</taxon>
        <taxon>Tsukamurellaceae</taxon>
        <taxon>Tsukamurella</taxon>
    </lineage>
</organism>
<dbReference type="CDD" id="cd05233">
    <property type="entry name" value="SDR_c"/>
    <property type="match status" value="1"/>
</dbReference>
<name>A0A137ZLI4_9ACTN</name>
<dbReference type="EMBL" id="LSRE01000011">
    <property type="protein sequence ID" value="KXO98997.1"/>
    <property type="molecule type" value="Genomic_DNA"/>
</dbReference>
<dbReference type="PANTHER" id="PTHR43669:SF6">
    <property type="entry name" value="DECAPRENYLPHOSPHORYL-2-KETO-BETA-D-ERYTHRO-PENTOSE REDUCTASE"/>
    <property type="match status" value="1"/>
</dbReference>
<dbReference type="InterPro" id="IPR002347">
    <property type="entry name" value="SDR_fam"/>
</dbReference>
<evidence type="ECO:0000313" key="3">
    <source>
        <dbReference type="EMBL" id="KXO98997.1"/>
    </source>
</evidence>
<dbReference type="PANTHER" id="PTHR43669">
    <property type="entry name" value="5-KETO-D-GLUCONATE 5-REDUCTASE"/>
    <property type="match status" value="1"/>
</dbReference>
<evidence type="ECO:0000256" key="2">
    <source>
        <dbReference type="ARBA" id="ARBA00023002"/>
    </source>
</evidence>
<keyword evidence="4" id="KW-1185">Reference proteome</keyword>
<keyword evidence="2" id="KW-0560">Oxidoreductase</keyword>
<dbReference type="InterPro" id="IPR036291">
    <property type="entry name" value="NAD(P)-bd_dom_sf"/>
</dbReference>
<evidence type="ECO:0000256" key="1">
    <source>
        <dbReference type="ARBA" id="ARBA00006484"/>
    </source>
</evidence>
<evidence type="ECO:0000313" key="4">
    <source>
        <dbReference type="Proteomes" id="UP000070409"/>
    </source>
</evidence>
<dbReference type="SUPFAM" id="SSF51735">
    <property type="entry name" value="NAD(P)-binding Rossmann-fold domains"/>
    <property type="match status" value="1"/>
</dbReference>
<dbReference type="Pfam" id="PF00106">
    <property type="entry name" value="adh_short"/>
    <property type="match status" value="1"/>
</dbReference>
<accession>A0A137ZLI4</accession>
<sequence>MKNAVGVPQSILLLGGTSEIGLSIVEEYLAKGPIRVVLAALPNDPLREQAVAQVEAAGATSVEVVDFDATDFDGHEKTIDAAFAGGDIDVAIVAFALDFDAEELWQNQRKAVLLAQVNYTGAVSVGVLLGQRFKEQGHGQIIAMSSVAGLRPRRSNFVYGSSKAGFDGFYLNLGQALEPFGGSVLVVRPGMVRTKFSAHVKEAPLTIDKDVIGRLAVDAAIAGKSLIYAPAPWGFVSFGLKNIPQPIFKRLPI</sequence>
<reference evidence="3 4" key="1">
    <citation type="submission" date="2016-02" db="EMBL/GenBank/DDBJ databases">
        <authorList>
            <person name="Teng J.L."/>
            <person name="Tang Y."/>
            <person name="Huang Y."/>
            <person name="Guo F."/>
            <person name="Wei W."/>
            <person name="Chen J.H."/>
            <person name="Wong S.Y."/>
            <person name="Lau S.K."/>
            <person name="Woo P.C."/>
        </authorList>
    </citation>
    <scope>NUCLEOTIDE SEQUENCE [LARGE SCALE GENOMIC DNA]</scope>
    <source>
        <strain evidence="3 4">JCM 13375</strain>
    </source>
</reference>
<dbReference type="Gene3D" id="3.40.50.720">
    <property type="entry name" value="NAD(P)-binding Rossmann-like Domain"/>
    <property type="match status" value="1"/>
</dbReference>
<dbReference type="RefSeq" id="WP_068744810.1">
    <property type="nucleotide sequence ID" value="NZ_LSRE01000011.1"/>
</dbReference>
<proteinExistence type="inferred from homology"/>
<dbReference type="NCBIfam" id="NF005912">
    <property type="entry name" value="PRK07904.1"/>
    <property type="match status" value="1"/>
</dbReference>
<gene>
    <name evidence="3" type="ORF">AXK61_18855</name>
</gene>